<dbReference type="Gene3D" id="2.40.70.10">
    <property type="entry name" value="Acid Proteases"/>
    <property type="match status" value="1"/>
</dbReference>
<dbReference type="Proteomes" id="UP001159405">
    <property type="component" value="Unassembled WGS sequence"/>
</dbReference>
<dbReference type="CDD" id="cd00303">
    <property type="entry name" value="retropepsin_like"/>
    <property type="match status" value="1"/>
</dbReference>
<comment type="caution">
    <text evidence="2">The sequence shown here is derived from an EMBL/GenBank/DDBJ whole genome shotgun (WGS) entry which is preliminary data.</text>
</comment>
<accession>A0ABN8PAJ7</accession>
<sequence length="525" mass="59342">FEPTYHDITALQHVYVTLALTAFDCQCEKIHSSFQQPPLARPKPWKDGKTNMSKLPEVLRGIWEVSHYPTINSVELLVRMHSIFPWLVRVVSDQSASIMGRTQVSVLCVNVNCCSTFLFTCKVQQLRSVVGTYQIRIGRVPLEGSGSGLLICRIPFKQIHFQISDPWNQLWTTIHQIIDLSDLTVDHWIHDPVQIDCKVTHQWNLPYQQSGTSERSSTPTYMAFGPPTGSQVYLQHTNPLPMPCMSSANRSGSEERVEAGREEKLWNKDERKDDFKNPRMKNKDIWHDIFLEMQAEGYVSCETKFKTVKRAYTACIDHHSKTGNDAKKCAYYEELNGIFHGDDNIKPQAVFSSRKGLGSLVLNKKLMKKLVSLLSILKKQHFNRLEAECEERETFSSSDDEYTFKLEVPASKVSAPFVSLKVNSVVCKFLVDSGASVNIVSSNAVKVFGVDLQPCGTRVYAFNLSTLLPVIGKFSALIESKCSAVDTEFVVVESKTSDCKCCIGGEKRIPAVPYSVDWSWRNEEC</sequence>
<evidence type="ECO:0000259" key="1">
    <source>
        <dbReference type="Pfam" id="PF13837"/>
    </source>
</evidence>
<keyword evidence="3" id="KW-1185">Reference proteome</keyword>
<dbReference type="PROSITE" id="PS00141">
    <property type="entry name" value="ASP_PROTEASE"/>
    <property type="match status" value="1"/>
</dbReference>
<name>A0ABN8PAJ7_9CNID</name>
<feature type="domain" description="Myb/SANT-like DNA-binding" evidence="1">
    <location>
        <begin position="265"/>
        <end position="336"/>
    </location>
</feature>
<dbReference type="InterPro" id="IPR021109">
    <property type="entry name" value="Peptidase_aspartic_dom_sf"/>
</dbReference>
<gene>
    <name evidence="2" type="ORF">PLOB_00040846</name>
</gene>
<reference evidence="2 3" key="1">
    <citation type="submission" date="2022-05" db="EMBL/GenBank/DDBJ databases">
        <authorList>
            <consortium name="Genoscope - CEA"/>
            <person name="William W."/>
        </authorList>
    </citation>
    <scope>NUCLEOTIDE SEQUENCE [LARGE SCALE GENOMIC DNA]</scope>
</reference>
<dbReference type="InterPro" id="IPR044822">
    <property type="entry name" value="Myb_DNA-bind_4"/>
</dbReference>
<protein>
    <recommendedName>
        <fullName evidence="1">Myb/SANT-like DNA-binding domain-containing protein</fullName>
    </recommendedName>
</protein>
<dbReference type="InterPro" id="IPR001969">
    <property type="entry name" value="Aspartic_peptidase_AS"/>
</dbReference>
<dbReference type="EMBL" id="CALNXK010000063">
    <property type="protein sequence ID" value="CAH3139822.1"/>
    <property type="molecule type" value="Genomic_DNA"/>
</dbReference>
<feature type="non-terminal residue" evidence="2">
    <location>
        <position position="1"/>
    </location>
</feature>
<evidence type="ECO:0000313" key="3">
    <source>
        <dbReference type="Proteomes" id="UP001159405"/>
    </source>
</evidence>
<dbReference type="Pfam" id="PF13837">
    <property type="entry name" value="Myb_DNA-bind_4"/>
    <property type="match status" value="1"/>
</dbReference>
<evidence type="ECO:0000313" key="2">
    <source>
        <dbReference type="EMBL" id="CAH3139822.1"/>
    </source>
</evidence>
<organism evidence="2 3">
    <name type="scientific">Porites lobata</name>
    <dbReference type="NCBI Taxonomy" id="104759"/>
    <lineage>
        <taxon>Eukaryota</taxon>
        <taxon>Metazoa</taxon>
        <taxon>Cnidaria</taxon>
        <taxon>Anthozoa</taxon>
        <taxon>Hexacorallia</taxon>
        <taxon>Scleractinia</taxon>
        <taxon>Fungiina</taxon>
        <taxon>Poritidae</taxon>
        <taxon>Porites</taxon>
    </lineage>
</organism>
<dbReference type="SUPFAM" id="SSF50630">
    <property type="entry name" value="Acid proteases"/>
    <property type="match status" value="1"/>
</dbReference>
<proteinExistence type="predicted"/>